<keyword evidence="2" id="KW-1185">Reference proteome</keyword>
<dbReference type="eggNOG" id="COG1598">
    <property type="taxonomic scope" value="Bacteria"/>
</dbReference>
<organism evidence="1 2">
    <name type="scientific">Stanieria cyanosphaera (strain ATCC 29371 / PCC 7437)</name>
    <dbReference type="NCBI Taxonomy" id="111780"/>
    <lineage>
        <taxon>Bacteria</taxon>
        <taxon>Bacillati</taxon>
        <taxon>Cyanobacteriota</taxon>
        <taxon>Cyanophyceae</taxon>
        <taxon>Pleurocapsales</taxon>
        <taxon>Dermocarpellaceae</taxon>
        <taxon>Stanieria</taxon>
    </lineage>
</organism>
<sequence length="94" mass="10745">MEQSIKMDFYTVVLRKSSLYWVALCLENGIVGQGDTRDEAIKKLKEAIESVQDILKTDFDSQSTPISIKELHEFLTVESEQPITEAYELRAVYA</sequence>
<dbReference type="InterPro" id="IPR035069">
    <property type="entry name" value="TTHA1013/TTHA0281-like"/>
</dbReference>
<dbReference type="KEGG" id="scs:Sta7437_0524"/>
<name>K9XNE7_STAC7</name>
<dbReference type="Proteomes" id="UP000010473">
    <property type="component" value="Chromosome"/>
</dbReference>
<evidence type="ECO:0000313" key="2">
    <source>
        <dbReference type="Proteomes" id="UP000010473"/>
    </source>
</evidence>
<reference evidence="2" key="1">
    <citation type="journal article" date="2013" name="Proc. Natl. Acad. Sci. U.S.A.">
        <title>Improving the coverage of the cyanobacterial phylum using diversity-driven genome sequencing.</title>
        <authorList>
            <person name="Shih P.M."/>
            <person name="Wu D."/>
            <person name="Latifi A."/>
            <person name="Axen S.D."/>
            <person name="Fewer D.P."/>
            <person name="Talla E."/>
            <person name="Calteau A."/>
            <person name="Cai F."/>
            <person name="Tandeau de Marsac N."/>
            <person name="Rippka R."/>
            <person name="Herdman M."/>
            <person name="Sivonen K."/>
            <person name="Coursin T."/>
            <person name="Laurent T."/>
            <person name="Goodwin L."/>
            <person name="Nolan M."/>
            <person name="Davenport K.W."/>
            <person name="Han C.S."/>
            <person name="Rubin E.M."/>
            <person name="Eisen J.A."/>
            <person name="Woyke T."/>
            <person name="Gugger M."/>
            <person name="Kerfeld C.A."/>
        </authorList>
    </citation>
    <scope>NUCLEOTIDE SEQUENCE [LARGE SCALE GENOMIC DNA]</scope>
    <source>
        <strain evidence="2">ATCC 29371 / PCC 7437</strain>
    </source>
</reference>
<dbReference type="Gene3D" id="3.30.160.250">
    <property type="match status" value="1"/>
</dbReference>
<evidence type="ECO:0000313" key="1">
    <source>
        <dbReference type="EMBL" id="AFZ34130.1"/>
    </source>
</evidence>
<proteinExistence type="predicted"/>
<dbReference type="SUPFAM" id="SSF143100">
    <property type="entry name" value="TTHA1013/TTHA0281-like"/>
    <property type="match status" value="1"/>
</dbReference>
<dbReference type="AlphaFoldDB" id="K9XNE7"/>
<gene>
    <name evidence="1" type="ordered locus">Sta7437_0524</name>
</gene>
<dbReference type="HOGENOM" id="CLU_2462341_0_0_3"/>
<protein>
    <submittedName>
        <fullName evidence="1">Uncharacterized protein family UPF0150</fullName>
    </submittedName>
</protein>
<dbReference type="EMBL" id="CP003653">
    <property type="protein sequence ID" value="AFZ34130.1"/>
    <property type="molecule type" value="Genomic_DNA"/>
</dbReference>
<dbReference type="PATRIC" id="fig|111780.3.peg.546"/>
<accession>K9XNE7</accession>